<evidence type="ECO:0000259" key="1">
    <source>
        <dbReference type="Pfam" id="PF07287"/>
    </source>
</evidence>
<evidence type="ECO:0000313" key="4">
    <source>
        <dbReference type="Proteomes" id="UP000399805"/>
    </source>
</evidence>
<keyword evidence="4" id="KW-1185">Reference proteome</keyword>
<evidence type="ECO:0000313" key="3">
    <source>
        <dbReference type="EMBL" id="VVJ17752.1"/>
    </source>
</evidence>
<evidence type="ECO:0000259" key="2">
    <source>
        <dbReference type="Pfam" id="PF23544"/>
    </source>
</evidence>
<dbReference type="PANTHER" id="PTHR47585">
    <property type="match status" value="1"/>
</dbReference>
<dbReference type="Pfam" id="PF07287">
    <property type="entry name" value="AtuA"/>
    <property type="match status" value="1"/>
</dbReference>
<accession>A0A6I8LL86</accession>
<gene>
    <name evidence="3" type="ORF">AA23TX_02773</name>
</gene>
<dbReference type="PANTHER" id="PTHR47585:SF1">
    <property type="entry name" value="DUF1446 DOMAIN-CONTAINING PROTEIN"/>
    <property type="match status" value="1"/>
</dbReference>
<name>A0A6I8LL86_9PSEU</name>
<dbReference type="RefSeq" id="WP_155542870.1">
    <property type="nucleotide sequence ID" value="NZ_CABVGP010000001.1"/>
</dbReference>
<protein>
    <submittedName>
        <fullName evidence="3">Terpene utilization protein AtuA</fullName>
    </submittedName>
</protein>
<reference evidence="3 4" key="1">
    <citation type="submission" date="2019-09" db="EMBL/GenBank/DDBJ databases">
        <authorList>
            <person name="Leyn A S."/>
        </authorList>
    </citation>
    <scope>NUCLEOTIDE SEQUENCE [LARGE SCALE GENOMIC DNA]</scope>
    <source>
        <strain evidence="3">AA231_1</strain>
    </source>
</reference>
<feature type="domain" description="AtuA-like ferredoxin-fold" evidence="2">
    <location>
        <begin position="478"/>
        <end position="576"/>
    </location>
</feature>
<proteinExistence type="predicted"/>
<dbReference type="InterPro" id="IPR010839">
    <property type="entry name" value="AtuA_N"/>
</dbReference>
<organism evidence="3 4">
    <name type="scientific">Amycolatopsis camponoti</name>
    <dbReference type="NCBI Taxonomy" id="2606593"/>
    <lineage>
        <taxon>Bacteria</taxon>
        <taxon>Bacillati</taxon>
        <taxon>Actinomycetota</taxon>
        <taxon>Actinomycetes</taxon>
        <taxon>Pseudonocardiales</taxon>
        <taxon>Pseudonocardiaceae</taxon>
        <taxon>Amycolatopsis</taxon>
    </lineage>
</organism>
<sequence>MSRPVRIANCSGFYGDRLAAAREMVDGGPIDVLTGDYLAELTMLILWKARRKDPGAGYAKTFLTQVEQVLGTCLDRGVRIVANAGGLNPPGLAAELTALAERLGLHPKIAYVDGDDLVDRLGELRAAGHDLAHLDTGRKLAEAGVEPVTANAYLGGWGIAEALGAGADVVVTGRVTDASLVVGPAAWWHGWAPTDFDAVAGAMAAGHVIECGPQATGGNYAFFEEVTDRRYPGFPIAEVEADGSSVITKHDGTGGLVSVGTVTAQLLYEIAEPAYAGPDAVAHFDTVRLEQAGPDRVRISGTLGSPPGDRLKVALNHDGGYRNTMTLVLTGTRIEEKAEWAERQLFELLGGKERFAEVDVTLLRFDHPDAPVNAGATAHLRITVKDPDRAKVGRRFSNTTMELALGGYPGFHTTTPPSAESGFGVYWPALVPAAEVQHRVTLPDGTRRVIPHPPSGPPRTLAPAAEPGVVVTGPVRNVPLGTVAGARSGDKGGNANVGFWTRTDAEYGWLRHYLDESRFRALLPEAAGLEIRRFELPDLRALNFVVVGLLGAGVAASARPDPQAKGLGEYLRSRTVEVPETLLGAGGR</sequence>
<dbReference type="AlphaFoldDB" id="A0A6I8LL86"/>
<dbReference type="InterPro" id="IPR056362">
    <property type="entry name" value="AtuA-like_ferredoxin_dom"/>
</dbReference>
<dbReference type="EMBL" id="CABVGP010000001">
    <property type="protein sequence ID" value="VVJ17752.1"/>
    <property type="molecule type" value="Genomic_DNA"/>
</dbReference>
<dbReference type="Proteomes" id="UP000399805">
    <property type="component" value="Unassembled WGS sequence"/>
</dbReference>
<feature type="domain" description="Acyclic terpene utilisation N-terminal" evidence="1">
    <location>
        <begin position="5"/>
        <end position="441"/>
    </location>
</feature>
<dbReference type="Pfam" id="PF23544">
    <property type="entry name" value="AtuA_ferredoxin"/>
    <property type="match status" value="1"/>
</dbReference>